<proteinExistence type="predicted"/>
<protein>
    <recommendedName>
        <fullName evidence="4">Secreted protein</fullName>
    </recommendedName>
</protein>
<keyword evidence="1" id="KW-0732">Signal</keyword>
<dbReference type="Proteomes" id="UP001285441">
    <property type="component" value="Unassembled WGS sequence"/>
</dbReference>
<name>A0AAE0K8L6_9PEZI</name>
<reference evidence="2" key="2">
    <citation type="submission" date="2023-06" db="EMBL/GenBank/DDBJ databases">
        <authorList>
            <consortium name="Lawrence Berkeley National Laboratory"/>
            <person name="Haridas S."/>
            <person name="Hensen N."/>
            <person name="Bonometti L."/>
            <person name="Westerberg I."/>
            <person name="Brannstrom I.O."/>
            <person name="Guillou S."/>
            <person name="Cros-Aarteil S."/>
            <person name="Calhoun S."/>
            <person name="Kuo A."/>
            <person name="Mondo S."/>
            <person name="Pangilinan J."/>
            <person name="Riley R."/>
            <person name="LaButti K."/>
            <person name="Andreopoulos B."/>
            <person name="Lipzen A."/>
            <person name="Chen C."/>
            <person name="Yanf M."/>
            <person name="Daum C."/>
            <person name="Ng V."/>
            <person name="Clum A."/>
            <person name="Steindorff A."/>
            <person name="Ohm R."/>
            <person name="Martin F."/>
            <person name="Silar P."/>
            <person name="Natvig D."/>
            <person name="Lalanne C."/>
            <person name="Gautier V."/>
            <person name="Ament-velasquez S.L."/>
            <person name="Kruys A."/>
            <person name="Hutchinson M.I."/>
            <person name="Powell A.J."/>
            <person name="Barry K."/>
            <person name="Miller A.N."/>
            <person name="Grigoriev I.V."/>
            <person name="Debuchy R."/>
            <person name="Gladieux P."/>
            <person name="Thoren M.H."/>
            <person name="Johannesson H."/>
        </authorList>
    </citation>
    <scope>NUCLEOTIDE SEQUENCE</scope>
    <source>
        <strain evidence="2">CBS 232.78</strain>
    </source>
</reference>
<accession>A0AAE0K8L6</accession>
<feature type="signal peptide" evidence="1">
    <location>
        <begin position="1"/>
        <end position="27"/>
    </location>
</feature>
<gene>
    <name evidence="2" type="ORF">B0H63DRAFT_526988</name>
</gene>
<evidence type="ECO:0000256" key="1">
    <source>
        <dbReference type="SAM" id="SignalP"/>
    </source>
</evidence>
<evidence type="ECO:0000313" key="3">
    <source>
        <dbReference type="Proteomes" id="UP001285441"/>
    </source>
</evidence>
<evidence type="ECO:0008006" key="4">
    <source>
        <dbReference type="Google" id="ProtNLM"/>
    </source>
</evidence>
<dbReference type="EMBL" id="JAULSW010000008">
    <property type="protein sequence ID" value="KAK3372128.1"/>
    <property type="molecule type" value="Genomic_DNA"/>
</dbReference>
<organism evidence="2 3">
    <name type="scientific">Podospora didyma</name>
    <dbReference type="NCBI Taxonomy" id="330526"/>
    <lineage>
        <taxon>Eukaryota</taxon>
        <taxon>Fungi</taxon>
        <taxon>Dikarya</taxon>
        <taxon>Ascomycota</taxon>
        <taxon>Pezizomycotina</taxon>
        <taxon>Sordariomycetes</taxon>
        <taxon>Sordariomycetidae</taxon>
        <taxon>Sordariales</taxon>
        <taxon>Podosporaceae</taxon>
        <taxon>Podospora</taxon>
    </lineage>
</organism>
<reference evidence="2" key="1">
    <citation type="journal article" date="2023" name="Mol. Phylogenet. Evol.">
        <title>Genome-scale phylogeny and comparative genomics of the fungal order Sordariales.</title>
        <authorList>
            <person name="Hensen N."/>
            <person name="Bonometti L."/>
            <person name="Westerberg I."/>
            <person name="Brannstrom I.O."/>
            <person name="Guillou S."/>
            <person name="Cros-Aarteil S."/>
            <person name="Calhoun S."/>
            <person name="Haridas S."/>
            <person name="Kuo A."/>
            <person name="Mondo S."/>
            <person name="Pangilinan J."/>
            <person name="Riley R."/>
            <person name="LaButti K."/>
            <person name="Andreopoulos B."/>
            <person name="Lipzen A."/>
            <person name="Chen C."/>
            <person name="Yan M."/>
            <person name="Daum C."/>
            <person name="Ng V."/>
            <person name="Clum A."/>
            <person name="Steindorff A."/>
            <person name="Ohm R.A."/>
            <person name="Martin F."/>
            <person name="Silar P."/>
            <person name="Natvig D.O."/>
            <person name="Lalanne C."/>
            <person name="Gautier V."/>
            <person name="Ament-Velasquez S.L."/>
            <person name="Kruys A."/>
            <person name="Hutchinson M.I."/>
            <person name="Powell A.J."/>
            <person name="Barry K."/>
            <person name="Miller A.N."/>
            <person name="Grigoriev I.V."/>
            <person name="Debuchy R."/>
            <person name="Gladieux P."/>
            <person name="Hiltunen Thoren M."/>
            <person name="Johannesson H."/>
        </authorList>
    </citation>
    <scope>NUCLEOTIDE SEQUENCE</scope>
    <source>
        <strain evidence="2">CBS 232.78</strain>
    </source>
</reference>
<evidence type="ECO:0000313" key="2">
    <source>
        <dbReference type="EMBL" id="KAK3372128.1"/>
    </source>
</evidence>
<comment type="caution">
    <text evidence="2">The sequence shown here is derived from an EMBL/GenBank/DDBJ whole genome shotgun (WGS) entry which is preliminary data.</text>
</comment>
<sequence length="182" mass="19430">MPSFKNIALLAFSLLASTALTVPVAEAEPAAAATSPLPPVSGRDVAVAEEAINKLAKRGQGIHLVNCRYGASGPWIYSVVVYCANDGACKFNPAANNRCYPSLNGDTRQVKMWEGGDYSCTFPTGVKFTWNVKSNAQSYANYATVGSGNNGYVSFTLRKDSFPTMYTDPNGNACQSVYYGLP</sequence>
<dbReference type="AlphaFoldDB" id="A0AAE0K8L6"/>
<keyword evidence="3" id="KW-1185">Reference proteome</keyword>
<feature type="chain" id="PRO_5042133855" description="Secreted protein" evidence="1">
    <location>
        <begin position="28"/>
        <end position="182"/>
    </location>
</feature>